<dbReference type="EMBL" id="JEWR01000176">
    <property type="protein sequence ID" value="EXB54138.1"/>
    <property type="molecule type" value="Genomic_DNA"/>
</dbReference>
<protein>
    <submittedName>
        <fullName evidence="1">Uncharacterized protein</fullName>
    </submittedName>
</protein>
<proteinExistence type="predicted"/>
<organism evidence="1 2">
    <name type="scientific">Acinetobacter baumannii 1462234</name>
    <dbReference type="NCBI Taxonomy" id="1310646"/>
    <lineage>
        <taxon>Bacteria</taxon>
        <taxon>Pseudomonadati</taxon>
        <taxon>Pseudomonadota</taxon>
        <taxon>Gammaproteobacteria</taxon>
        <taxon>Moraxellales</taxon>
        <taxon>Moraxellaceae</taxon>
        <taxon>Acinetobacter</taxon>
        <taxon>Acinetobacter calcoaceticus/baumannii complex</taxon>
    </lineage>
</organism>
<evidence type="ECO:0000313" key="1">
    <source>
        <dbReference type="EMBL" id="EXB54138.1"/>
    </source>
</evidence>
<sequence>MDLNQKLSKIFLLFYHQPIQFTTNTDIHFYQPGLYSKK</sequence>
<comment type="caution">
    <text evidence="1">The sequence shown here is derived from an EMBL/GenBank/DDBJ whole genome shotgun (WGS) entry which is preliminary data.</text>
</comment>
<gene>
    <name evidence="1" type="ORF">J545_4059</name>
</gene>
<reference evidence="1 2" key="1">
    <citation type="submission" date="2014-02" db="EMBL/GenBank/DDBJ databases">
        <title>Comparative genomics and transcriptomics to identify genetic mechanisms underlying the emergence of carbapenem resistant Acinetobacter baumannii (CRAb).</title>
        <authorList>
            <person name="Harris A.D."/>
            <person name="Johnson K.J."/>
            <person name="George J."/>
            <person name="Shefchek K."/>
            <person name="Daugherty S.C."/>
            <person name="Parankush S."/>
            <person name="Sadzewicz L."/>
            <person name="Tallon L."/>
            <person name="Sengamalay N."/>
            <person name="Hazen T.H."/>
            <person name="Rasko D.A."/>
        </authorList>
    </citation>
    <scope>NUCLEOTIDE SEQUENCE [LARGE SCALE GENOMIC DNA]</scope>
    <source>
        <strain evidence="1 2">1462234</strain>
    </source>
</reference>
<dbReference type="Proteomes" id="UP000020865">
    <property type="component" value="Unassembled WGS sequence"/>
</dbReference>
<evidence type="ECO:0000313" key="2">
    <source>
        <dbReference type="Proteomes" id="UP000020865"/>
    </source>
</evidence>
<name>A0A9P2UPC6_ACIBA</name>
<accession>A0A9P2UPC6</accession>
<dbReference type="AlphaFoldDB" id="A0A9P2UPC6"/>